<proteinExistence type="predicted"/>
<dbReference type="Proteomes" id="UP001236723">
    <property type="component" value="Unassembled WGS sequence"/>
</dbReference>
<dbReference type="EMBL" id="JAUSUP010000001">
    <property type="protein sequence ID" value="MDQ0350553.1"/>
    <property type="molecule type" value="Genomic_DNA"/>
</dbReference>
<organism evidence="1 2">
    <name type="scientific">Alkalibacillus filiformis</name>
    <dbReference type="NCBI Taxonomy" id="200990"/>
    <lineage>
        <taxon>Bacteria</taxon>
        <taxon>Bacillati</taxon>
        <taxon>Bacillota</taxon>
        <taxon>Bacilli</taxon>
        <taxon>Bacillales</taxon>
        <taxon>Bacillaceae</taxon>
        <taxon>Alkalibacillus</taxon>
    </lineage>
</organism>
<accession>A0ABU0DQ22</accession>
<sequence>MVFCWEGKYLNWVPLAPVGLVMVQRGAIVKKDDQQF</sequence>
<keyword evidence="2" id="KW-1185">Reference proteome</keyword>
<reference evidence="1 2" key="1">
    <citation type="submission" date="2023-07" db="EMBL/GenBank/DDBJ databases">
        <title>Genomic Encyclopedia of Type Strains, Phase IV (KMG-IV): sequencing the most valuable type-strain genomes for metagenomic binning, comparative biology and taxonomic classification.</title>
        <authorList>
            <person name="Goeker M."/>
        </authorList>
    </citation>
    <scope>NUCLEOTIDE SEQUENCE [LARGE SCALE GENOMIC DNA]</scope>
    <source>
        <strain evidence="1 2">DSM 15448</strain>
    </source>
</reference>
<evidence type="ECO:0000313" key="1">
    <source>
        <dbReference type="EMBL" id="MDQ0350553.1"/>
    </source>
</evidence>
<comment type="caution">
    <text evidence="1">The sequence shown here is derived from an EMBL/GenBank/DDBJ whole genome shotgun (WGS) entry which is preliminary data.</text>
</comment>
<evidence type="ECO:0000313" key="2">
    <source>
        <dbReference type="Proteomes" id="UP001236723"/>
    </source>
</evidence>
<name>A0ABU0DQ22_9BACI</name>
<protein>
    <submittedName>
        <fullName evidence="1">Uncharacterized protein</fullName>
    </submittedName>
</protein>
<gene>
    <name evidence="1" type="ORF">J2R98_000356</name>
</gene>